<keyword evidence="10" id="KW-0539">Nucleus</keyword>
<evidence type="ECO:0000256" key="7">
    <source>
        <dbReference type="ARBA" id="ARBA00022801"/>
    </source>
</evidence>
<feature type="compositionally biased region" description="Low complexity" evidence="11">
    <location>
        <begin position="1834"/>
        <end position="1844"/>
    </location>
</feature>
<evidence type="ECO:0000256" key="4">
    <source>
        <dbReference type="ARBA" id="ARBA00022722"/>
    </source>
</evidence>
<dbReference type="SUPFAM" id="SSF52540">
    <property type="entry name" value="P-loop containing nucleoside triphosphate hydrolases"/>
    <property type="match status" value="1"/>
</dbReference>
<dbReference type="GO" id="GO:0006302">
    <property type="term" value="P:double-strand break repair"/>
    <property type="evidence" value="ECO:0007669"/>
    <property type="project" value="TreeGrafter"/>
</dbReference>
<feature type="region of interest" description="Disordered" evidence="11">
    <location>
        <begin position="1822"/>
        <end position="1865"/>
    </location>
</feature>
<sequence length="1934" mass="215572">MDLTVLTLNLWFDLKLQEARTRALLEVIRSLSPSLCCFQEVVPQVARQLREALPGWQCSDSTPDNATVQPYGVMAFVQPGISAEFELHPLPTAMSRSLLLVRVPGLTVGTVHLESLANPRMREEQLRQCASILAPCSNVMLVGDFNFDSERNFKAPHEPLENAALGLLQDFIDLWPTLRPGEPGKTFDSRLNPYIGEYEQMRYDRVMVKLEAWTATQIRLVGDEPLNHLVKLTPMEEDWLQRPPTPKRPQPGCRKSIDFELDVTPTAEETSSSSGRLFLSDHFGLLTTLQSKAGSKTLRAFLACLLAVRLWHRVVCEARGGLRMQAAMLKRSATSQAAQQVLAVLLQWARLVAESRKRARRRDLAHCQLRLQRNGFLSFLVHAWARVVDREVLANWARACDRSLAAAASASEFYAHKRRTLLIAAIWSGWCFHVSEMRARCKLLRISQSARNAERIQLQMILWKHWATSALQARRRCEEARHLSQRKELETANRRTFLLSSGFWHWRLRAQRLGLVVRVQSVQSQASASLPTLCWRLWAELARQRRHSLAQGLLVKRSAARQKGSNPFHAFVDGFVLRDGRIKVCMKARQPSFMRHFYISLTCAWTVTCAAYNACVKSYLENSGFGGTGSRVKLQLGEYYSRPFYQIEEIFLAAVHALEQCRAIGGMLWSVEFPTNTSGTNSRAKWEKATYLRPMSIGFCAPRICKTRQMPPLVEDYISNFVGFQAEIPPHRMRFVELTSWEEFNIQFAVVGLDHCGTTSARMNLGLHPKVEFSTSQVPMLLEDTFFTWAIAWHLLPPKHLQKHWLEFNNARRQSLSSVLGLHNAVLWKHSIARLAVHQMNARPVLIVCSPARRLASTVMLHHSRTAETVTVDDLIRWADVDSIPHLRDWRRLFGERLVVIHQDQLMERQTYDMVSALLGLGPLPAGAPLSRFHVSGHHWKSSLCQSKDHASLRQLNRTLRPWMIANQQLLQQSNQDTPSSIWQVQGHCFDRPASLLKISTGILLNRPLVTQSMRAVVAARLGHALAQCTRHVGMRSQAARFGSRAQELARRHCQRRTLSAWRSAAERTARARLCSRALDVSLQRFGSATVCPGHDRLVGRSCPAVFTARANEALLFHSWRLCARWAAWFDRAWQRSAEVRSDLLLESQQLQDELRLAAAPVAAAGKCLLRVAYYKDRTRGGVAAAMAEASGGEGGYVFRDRDPPPSYSGENPQSTFRPFLRDLELWQASTDIPVEKQGVKLVQGLKGPAKAAVDALPVSSIKGPNGYKEVLKALKDAFQPYVETALPRAMEQVFFGAPRHHKESLADYLVRASNAQALLKDEGVDLPSKASGYLLFRQANLDSELEARLTTWLAGDFSKDNVVANLRRLERVHQEGSKKVLLADFGDADGEEAGHFEEQEAFLYDGPEEDSGEDFVYLNDGDLAEVMDEDEVMEALATYQQVRQHLKDTRLGRKFRRPPPLEGKGSHKFGKQSGGKFAGNPAGKGKGKGQFSPEARRVHIEQLKLRTRCRSCGQAGHWSKECRNAPHGAASQTGTSSTSRSSTSFYWSADSPTRAGAATFFTFGEAREMRENKCSQALLQDSGFVGVTTADHQALVDTCAQEGLIGKPALLRLCDALRAQGLRCLWLDKVAAARGIGGSAKTVGVVELPLGLAGVSGVLEATVVAEDVPLLLPVSLLRSLGAVLDFPGEKLTLTAVPVDMAMQALPSGHPAETTTPRAAAERRVVNRSRLALRNWRVVFDKLYSLLRWGHYHTLASQFMSGAPLPSAPSGSGTEVAATLAPTEKARFYKGYLQDRNPEKMAPIKGLPPQSPETCAHEVSPRSAAKVTGRELEVTTTPAVTTSKAKAKPSTKRQAKTEGSMEPSTDEFLKVIADQQEKLELAESQVALLTGNTIDRRAGDGGPEYDRGAASRRATREPSGQRQPRTTGSRRTRS</sequence>
<dbReference type="InterPro" id="IPR036691">
    <property type="entry name" value="Endo/exonu/phosph_ase_sf"/>
</dbReference>
<dbReference type="GO" id="GO:0070260">
    <property type="term" value="F:5'-tyrosyl-DNA phosphodiesterase activity"/>
    <property type="evidence" value="ECO:0007669"/>
    <property type="project" value="TreeGrafter"/>
</dbReference>
<dbReference type="Gene3D" id="3.40.50.300">
    <property type="entry name" value="P-loop containing nucleotide triphosphate hydrolases"/>
    <property type="match status" value="1"/>
</dbReference>
<feature type="compositionally biased region" description="Basic residues" evidence="11">
    <location>
        <begin position="1845"/>
        <end position="1854"/>
    </location>
</feature>
<dbReference type="PANTHER" id="PTHR15822:SF4">
    <property type="entry name" value="TYROSYL-DNA PHOSPHODIESTERASE 2"/>
    <property type="match status" value="1"/>
</dbReference>
<feature type="compositionally biased region" description="Polar residues" evidence="11">
    <location>
        <begin position="1918"/>
        <end position="1927"/>
    </location>
</feature>
<dbReference type="GO" id="GO:0003697">
    <property type="term" value="F:single-stranded DNA binding"/>
    <property type="evidence" value="ECO:0007669"/>
    <property type="project" value="TreeGrafter"/>
</dbReference>
<dbReference type="Gene3D" id="3.60.10.10">
    <property type="entry name" value="Endonuclease/exonuclease/phosphatase"/>
    <property type="match status" value="1"/>
</dbReference>
<proteinExistence type="predicted"/>
<dbReference type="InterPro" id="IPR036875">
    <property type="entry name" value="Znf_CCHC_sf"/>
</dbReference>
<dbReference type="GO" id="GO:0005737">
    <property type="term" value="C:cytoplasm"/>
    <property type="evidence" value="ECO:0007669"/>
    <property type="project" value="TreeGrafter"/>
</dbReference>
<feature type="compositionally biased region" description="Basic and acidic residues" evidence="11">
    <location>
        <begin position="1894"/>
        <end position="1909"/>
    </location>
</feature>
<feature type="region of interest" description="Disordered" evidence="11">
    <location>
        <begin position="1890"/>
        <end position="1934"/>
    </location>
</feature>
<dbReference type="OrthoDB" id="421260at2759"/>
<keyword evidence="5" id="KW-0479">Metal-binding</keyword>
<evidence type="ECO:0000256" key="1">
    <source>
        <dbReference type="ARBA" id="ARBA00001936"/>
    </source>
</evidence>
<keyword evidence="4" id="KW-0540">Nuclease</keyword>
<comment type="subcellular location">
    <subcellularLocation>
        <location evidence="3">Nucleus</location>
        <location evidence="3">PML body</location>
    </subcellularLocation>
</comment>
<evidence type="ECO:0000313" key="12">
    <source>
        <dbReference type="EMBL" id="OLQ02175.1"/>
    </source>
</evidence>
<dbReference type="Pfam" id="PF03372">
    <property type="entry name" value="Exo_endo_phos"/>
    <property type="match status" value="1"/>
</dbReference>
<evidence type="ECO:0000256" key="9">
    <source>
        <dbReference type="ARBA" id="ARBA00023204"/>
    </source>
</evidence>
<feature type="region of interest" description="Disordered" evidence="11">
    <location>
        <begin position="1454"/>
        <end position="1494"/>
    </location>
</feature>
<evidence type="ECO:0000256" key="8">
    <source>
        <dbReference type="ARBA" id="ARBA00022842"/>
    </source>
</evidence>
<keyword evidence="7" id="KW-0378">Hydrolase</keyword>
<evidence type="ECO:0000256" key="11">
    <source>
        <dbReference type="SAM" id="MobiDB-lite"/>
    </source>
</evidence>
<dbReference type="InterPro" id="IPR001878">
    <property type="entry name" value="Znf_CCHC"/>
</dbReference>
<comment type="cofactor">
    <cofactor evidence="1">
        <name>Mn(2+)</name>
        <dbReference type="ChEBI" id="CHEBI:29035"/>
    </cofactor>
</comment>
<dbReference type="InterPro" id="IPR051547">
    <property type="entry name" value="TDP2-like"/>
</dbReference>
<keyword evidence="8" id="KW-0460">Magnesium</keyword>
<dbReference type="SUPFAM" id="SSF56219">
    <property type="entry name" value="DNase I-like"/>
    <property type="match status" value="1"/>
</dbReference>
<accession>A0A1Q9E430</accession>
<evidence type="ECO:0000256" key="3">
    <source>
        <dbReference type="ARBA" id="ARBA00004322"/>
    </source>
</evidence>
<evidence type="ECO:0000256" key="2">
    <source>
        <dbReference type="ARBA" id="ARBA00001946"/>
    </source>
</evidence>
<dbReference type="Pfam" id="PF00098">
    <property type="entry name" value="zf-CCHC"/>
    <property type="match status" value="1"/>
</dbReference>
<dbReference type="EMBL" id="LSRX01000271">
    <property type="protein sequence ID" value="OLQ02175.1"/>
    <property type="molecule type" value="Genomic_DNA"/>
</dbReference>
<dbReference type="GO" id="GO:0004518">
    <property type="term" value="F:nuclease activity"/>
    <property type="evidence" value="ECO:0007669"/>
    <property type="project" value="UniProtKB-KW"/>
</dbReference>
<evidence type="ECO:0000256" key="6">
    <source>
        <dbReference type="ARBA" id="ARBA00022763"/>
    </source>
</evidence>
<keyword evidence="13" id="KW-1185">Reference proteome</keyword>
<keyword evidence="9" id="KW-0234">DNA repair</keyword>
<gene>
    <name evidence="12" type="ORF">AK812_SmicGene15011</name>
</gene>
<dbReference type="SMART" id="SM00343">
    <property type="entry name" value="ZnF_C2HC"/>
    <property type="match status" value="1"/>
</dbReference>
<feature type="region of interest" description="Disordered" evidence="11">
    <location>
        <begin position="1521"/>
        <end position="1543"/>
    </location>
</feature>
<protein>
    <submittedName>
        <fullName evidence="12">Uncharacterized protein</fullName>
    </submittedName>
</protein>
<dbReference type="GO" id="GO:0008270">
    <property type="term" value="F:zinc ion binding"/>
    <property type="evidence" value="ECO:0007669"/>
    <property type="project" value="InterPro"/>
</dbReference>
<name>A0A1Q9E430_SYMMI</name>
<dbReference type="SUPFAM" id="SSF57756">
    <property type="entry name" value="Retrovirus zinc finger-like domains"/>
    <property type="match status" value="1"/>
</dbReference>
<evidence type="ECO:0000256" key="5">
    <source>
        <dbReference type="ARBA" id="ARBA00022723"/>
    </source>
</evidence>
<dbReference type="Proteomes" id="UP000186817">
    <property type="component" value="Unassembled WGS sequence"/>
</dbReference>
<dbReference type="CDD" id="cd09080">
    <property type="entry name" value="TDP2"/>
    <property type="match status" value="1"/>
</dbReference>
<comment type="cofactor">
    <cofactor evidence="2">
        <name>Mg(2+)</name>
        <dbReference type="ChEBI" id="CHEBI:18420"/>
    </cofactor>
</comment>
<dbReference type="PROSITE" id="PS50158">
    <property type="entry name" value="ZF_CCHC"/>
    <property type="match status" value="1"/>
</dbReference>
<feature type="compositionally biased region" description="Low complexity" evidence="11">
    <location>
        <begin position="1532"/>
        <end position="1543"/>
    </location>
</feature>
<dbReference type="InterPro" id="IPR005135">
    <property type="entry name" value="Endo/exonuclease/phosphatase"/>
</dbReference>
<evidence type="ECO:0000256" key="10">
    <source>
        <dbReference type="ARBA" id="ARBA00023242"/>
    </source>
</evidence>
<evidence type="ECO:0000313" key="13">
    <source>
        <dbReference type="Proteomes" id="UP000186817"/>
    </source>
</evidence>
<organism evidence="12 13">
    <name type="scientific">Symbiodinium microadriaticum</name>
    <name type="common">Dinoflagellate</name>
    <name type="synonym">Zooxanthella microadriatica</name>
    <dbReference type="NCBI Taxonomy" id="2951"/>
    <lineage>
        <taxon>Eukaryota</taxon>
        <taxon>Sar</taxon>
        <taxon>Alveolata</taxon>
        <taxon>Dinophyceae</taxon>
        <taxon>Suessiales</taxon>
        <taxon>Symbiodiniaceae</taxon>
        <taxon>Symbiodinium</taxon>
    </lineage>
</organism>
<reference evidence="12 13" key="1">
    <citation type="submission" date="2016-02" db="EMBL/GenBank/DDBJ databases">
        <title>Genome analysis of coral dinoflagellate symbionts highlights evolutionary adaptations to a symbiotic lifestyle.</title>
        <authorList>
            <person name="Aranda M."/>
            <person name="Li Y."/>
            <person name="Liew Y.J."/>
            <person name="Baumgarten S."/>
            <person name="Simakov O."/>
            <person name="Wilson M."/>
            <person name="Piel J."/>
            <person name="Ashoor H."/>
            <person name="Bougouffa S."/>
            <person name="Bajic V.B."/>
            <person name="Ryu T."/>
            <person name="Ravasi T."/>
            <person name="Bayer T."/>
            <person name="Micklem G."/>
            <person name="Kim H."/>
            <person name="Bhak J."/>
            <person name="Lajeunesse T.C."/>
            <person name="Voolstra C.R."/>
        </authorList>
    </citation>
    <scope>NUCLEOTIDE SEQUENCE [LARGE SCALE GENOMIC DNA]</scope>
    <source>
        <strain evidence="12 13">CCMP2467</strain>
    </source>
</reference>
<dbReference type="PANTHER" id="PTHR15822">
    <property type="entry name" value="TRAF AND TNF RECEPTOR-ASSOCIATED PROTEIN"/>
    <property type="match status" value="1"/>
</dbReference>
<comment type="caution">
    <text evidence="12">The sequence shown here is derived from an EMBL/GenBank/DDBJ whole genome shotgun (WGS) entry which is preliminary data.</text>
</comment>
<dbReference type="InterPro" id="IPR027417">
    <property type="entry name" value="P-loop_NTPase"/>
</dbReference>
<keyword evidence="6" id="KW-0227">DNA damage</keyword>